<dbReference type="EMBL" id="LR899012">
    <property type="protein sequence ID" value="CAD7088908.1"/>
    <property type="molecule type" value="Genomic_DNA"/>
</dbReference>
<feature type="domain" description="Alpha-amylase C-terminal" evidence="20">
    <location>
        <begin position="402"/>
        <end position="490"/>
    </location>
</feature>
<evidence type="ECO:0000256" key="5">
    <source>
        <dbReference type="ARBA" id="ARBA00008061"/>
    </source>
</evidence>
<dbReference type="Pfam" id="PF02806">
    <property type="entry name" value="Alpha-amylase_C"/>
    <property type="match status" value="1"/>
</dbReference>
<evidence type="ECO:0000256" key="4">
    <source>
        <dbReference type="ARBA" id="ARBA00004613"/>
    </source>
</evidence>
<evidence type="ECO:0000259" key="20">
    <source>
        <dbReference type="SMART" id="SM00632"/>
    </source>
</evidence>
<dbReference type="SUPFAM" id="SSF51011">
    <property type="entry name" value="Glycosyl hydrolase domain"/>
    <property type="match status" value="1"/>
</dbReference>
<comment type="subunit">
    <text evidence="6">Monomer.</text>
</comment>
<evidence type="ECO:0000256" key="14">
    <source>
        <dbReference type="ARBA" id="ARBA00023277"/>
    </source>
</evidence>
<keyword evidence="13" id="KW-0868">Chloride</keyword>
<evidence type="ECO:0000256" key="11">
    <source>
        <dbReference type="ARBA" id="ARBA00022837"/>
    </source>
</evidence>
<keyword evidence="11" id="KW-0106">Calcium</keyword>
<name>A0A7R8YXD8_HERIL</name>
<comment type="similarity">
    <text evidence="5 17">Belongs to the glycosyl hydrolase 13 family.</text>
</comment>
<evidence type="ECO:0000256" key="8">
    <source>
        <dbReference type="ARBA" id="ARBA00022723"/>
    </source>
</evidence>
<dbReference type="AlphaFoldDB" id="A0A7R8YXD8"/>
<keyword evidence="8" id="KW-0479">Metal-binding</keyword>
<keyword evidence="10 18" id="KW-0378">Hydrolase</keyword>
<evidence type="ECO:0000256" key="9">
    <source>
        <dbReference type="ARBA" id="ARBA00022729"/>
    </source>
</evidence>
<comment type="catalytic activity">
    <reaction evidence="1 18">
        <text>Endohydrolysis of (1-&gt;4)-alpha-D-glucosidic linkages in polysaccharides containing three or more (1-&gt;4)-alpha-linked D-glucose units.</text>
        <dbReference type="EC" id="3.2.1.1"/>
    </reaction>
</comment>
<keyword evidence="23" id="KW-1185">Reference proteome</keyword>
<evidence type="ECO:0000256" key="7">
    <source>
        <dbReference type="ARBA" id="ARBA00022525"/>
    </source>
</evidence>
<dbReference type="CDD" id="cd11317">
    <property type="entry name" value="AmyAc_bac_euk_AmyA"/>
    <property type="match status" value="1"/>
</dbReference>
<dbReference type="Proteomes" id="UP000594454">
    <property type="component" value="Chromosome 4"/>
</dbReference>
<evidence type="ECO:0000256" key="15">
    <source>
        <dbReference type="ARBA" id="ARBA00023283"/>
    </source>
</evidence>
<evidence type="ECO:0000313" key="22">
    <source>
        <dbReference type="EMBL" id="CAD7088908.1"/>
    </source>
</evidence>
<keyword evidence="14 18" id="KW-0119">Carbohydrate metabolism</keyword>
<evidence type="ECO:0000256" key="12">
    <source>
        <dbReference type="ARBA" id="ARBA00023157"/>
    </source>
</evidence>
<dbReference type="InterPro" id="IPR013780">
    <property type="entry name" value="Glyco_hydro_b"/>
</dbReference>
<keyword evidence="12" id="KW-1015">Disulfide bond</keyword>
<dbReference type="PRINTS" id="PR00110">
    <property type="entry name" value="ALPHAAMYLASE"/>
</dbReference>
<dbReference type="Gene3D" id="2.60.40.1180">
    <property type="entry name" value="Golgi alpha-mannosidase II"/>
    <property type="match status" value="1"/>
</dbReference>
<dbReference type="FunFam" id="3.20.20.80:FF:000119">
    <property type="entry name" value="Alpha-amylase-related protein"/>
    <property type="match status" value="1"/>
</dbReference>
<dbReference type="Pfam" id="PF00128">
    <property type="entry name" value="Alpha-amylase"/>
    <property type="match status" value="1"/>
</dbReference>
<evidence type="ECO:0000256" key="16">
    <source>
        <dbReference type="ARBA" id="ARBA00023295"/>
    </source>
</evidence>
<dbReference type="GO" id="GO:0005975">
    <property type="term" value="P:carbohydrate metabolic process"/>
    <property type="evidence" value="ECO:0007669"/>
    <property type="project" value="InterPro"/>
</dbReference>
<dbReference type="OrthoDB" id="550577at2759"/>
<evidence type="ECO:0000256" key="10">
    <source>
        <dbReference type="ARBA" id="ARBA00022801"/>
    </source>
</evidence>
<dbReference type="FunCoup" id="A0A7R8YXD8">
    <property type="interactions" value="95"/>
</dbReference>
<organism evidence="22 23">
    <name type="scientific">Hermetia illucens</name>
    <name type="common">Black soldier fly</name>
    <dbReference type="NCBI Taxonomy" id="343691"/>
    <lineage>
        <taxon>Eukaryota</taxon>
        <taxon>Metazoa</taxon>
        <taxon>Ecdysozoa</taxon>
        <taxon>Arthropoda</taxon>
        <taxon>Hexapoda</taxon>
        <taxon>Insecta</taxon>
        <taxon>Pterygota</taxon>
        <taxon>Neoptera</taxon>
        <taxon>Endopterygota</taxon>
        <taxon>Diptera</taxon>
        <taxon>Brachycera</taxon>
        <taxon>Stratiomyomorpha</taxon>
        <taxon>Stratiomyidae</taxon>
        <taxon>Hermetiinae</taxon>
        <taxon>Hermetia</taxon>
    </lineage>
</organism>
<evidence type="ECO:0000256" key="13">
    <source>
        <dbReference type="ARBA" id="ARBA00023214"/>
    </source>
</evidence>
<dbReference type="InterPro" id="IPR017853">
    <property type="entry name" value="GH"/>
</dbReference>
<reference evidence="22 23" key="1">
    <citation type="submission" date="2020-11" db="EMBL/GenBank/DDBJ databases">
        <authorList>
            <person name="Wallbank WR R."/>
            <person name="Pardo Diaz C."/>
            <person name="Kozak K."/>
            <person name="Martin S."/>
            <person name="Jiggins C."/>
            <person name="Moest M."/>
            <person name="Warren A I."/>
            <person name="Generalovic N T."/>
            <person name="Byers J.R.P. K."/>
            <person name="Montejo-Kovacevich G."/>
            <person name="Yen C E."/>
        </authorList>
    </citation>
    <scope>NUCLEOTIDE SEQUENCE [LARGE SCALE GENOMIC DNA]</scope>
</reference>
<dbReference type="InParanoid" id="A0A7R8YXD8"/>
<proteinExistence type="inferred from homology"/>
<comment type="cofactor">
    <cofactor evidence="2">
        <name>Ca(2+)</name>
        <dbReference type="ChEBI" id="CHEBI:29108"/>
    </cofactor>
</comment>
<evidence type="ECO:0000256" key="19">
    <source>
        <dbReference type="SAM" id="SignalP"/>
    </source>
</evidence>
<feature type="domain" description="Glycosyl hydrolase family 13 catalytic" evidence="21">
    <location>
        <begin position="29"/>
        <end position="393"/>
    </location>
</feature>
<dbReference type="InterPro" id="IPR006046">
    <property type="entry name" value="Alpha_amylase"/>
</dbReference>
<dbReference type="EC" id="3.2.1.1" evidence="18"/>
<dbReference type="InterPro" id="IPR006048">
    <property type="entry name" value="A-amylase/branching_C"/>
</dbReference>
<evidence type="ECO:0000256" key="17">
    <source>
        <dbReference type="RuleBase" id="RU003615"/>
    </source>
</evidence>
<sequence>MKGLAALGLLLLLAGINSEHNPNQWDNRNTIVHLFEWKWDDIAAECENFLAPKGYAGVQVSPVNENIIVYGRPWWERYQPISYKLTTRSGNEDQFANMVRRCNNVGIRIYVDVIFNHMAADSSAPIGTGGTTANPLSKDFPGVPYTALDFHPSCDIYDWNDIYQVRNCELVGLKDLDQSRDWVRDRIVEFLDHLIDLGVAGFRVDAAKHMWPDDLRVIYGNLKNLNTNHGFPANSRPFIYQEVIDHGGETISKYEYTEFGAVTEFRFSEEIGRAFRGGNSLKWMINWGPDWGFLPSDEGFVFVDNHDNQRDGGEVLTYKTPRQYKMATAFMLAYPYGITRVMSSFDFSDRDQSPPSADGETILSPTFNADDTCNNGWVCEHRWRQIYNMVGFKNAVRGTGLNDWWDNGNNQIAFCRGGSGFVAFNLEPFDFNQTLQTCLPPGTYCDVISGSKIDGRCTGKTVEVGSNGKAKIYIGTSEEDGVLAIHKDARL</sequence>
<feature type="signal peptide" evidence="19">
    <location>
        <begin position="1"/>
        <end position="18"/>
    </location>
</feature>
<comment type="subcellular location">
    <subcellularLocation>
        <location evidence="4">Secreted</location>
    </subcellularLocation>
</comment>
<dbReference type="InterPro" id="IPR031319">
    <property type="entry name" value="A-amylase_C"/>
</dbReference>
<dbReference type="GO" id="GO:0005576">
    <property type="term" value="C:extracellular region"/>
    <property type="evidence" value="ECO:0007669"/>
    <property type="project" value="UniProtKB-SubCell"/>
</dbReference>
<dbReference type="SUPFAM" id="SSF51445">
    <property type="entry name" value="(Trans)glycosidases"/>
    <property type="match status" value="1"/>
</dbReference>
<evidence type="ECO:0000256" key="2">
    <source>
        <dbReference type="ARBA" id="ARBA00001913"/>
    </source>
</evidence>
<dbReference type="GO" id="GO:0046872">
    <property type="term" value="F:metal ion binding"/>
    <property type="evidence" value="ECO:0007669"/>
    <property type="project" value="UniProtKB-KW"/>
</dbReference>
<gene>
    <name evidence="22" type="ORF">HERILL_LOCUS11496</name>
</gene>
<accession>A0A7R8YXD8</accession>
<evidence type="ECO:0000256" key="6">
    <source>
        <dbReference type="ARBA" id="ARBA00011245"/>
    </source>
</evidence>
<dbReference type="Gene3D" id="3.20.20.80">
    <property type="entry name" value="Glycosidases"/>
    <property type="match status" value="1"/>
</dbReference>
<evidence type="ECO:0000256" key="1">
    <source>
        <dbReference type="ARBA" id="ARBA00000548"/>
    </source>
</evidence>
<keyword evidence="15" id="KW-0873">Pyrrolidone carboxylic acid</keyword>
<dbReference type="SMART" id="SM00642">
    <property type="entry name" value="Aamy"/>
    <property type="match status" value="1"/>
</dbReference>
<keyword evidence="16 18" id="KW-0326">Glycosidase</keyword>
<comment type="cofactor">
    <cofactor evidence="3">
        <name>chloride</name>
        <dbReference type="ChEBI" id="CHEBI:17996"/>
    </cofactor>
</comment>
<evidence type="ECO:0000259" key="21">
    <source>
        <dbReference type="SMART" id="SM00642"/>
    </source>
</evidence>
<protein>
    <recommendedName>
        <fullName evidence="18">Alpha-amylase</fullName>
        <ecNumber evidence="18">3.2.1.1</ecNumber>
    </recommendedName>
</protein>
<evidence type="ECO:0000256" key="3">
    <source>
        <dbReference type="ARBA" id="ARBA00001923"/>
    </source>
</evidence>
<dbReference type="SMART" id="SM00632">
    <property type="entry name" value="Aamy_C"/>
    <property type="match status" value="1"/>
</dbReference>
<evidence type="ECO:0000313" key="23">
    <source>
        <dbReference type="Proteomes" id="UP000594454"/>
    </source>
</evidence>
<evidence type="ECO:0000256" key="18">
    <source>
        <dbReference type="RuleBase" id="RU361134"/>
    </source>
</evidence>
<dbReference type="PANTHER" id="PTHR43447">
    <property type="entry name" value="ALPHA-AMYLASE"/>
    <property type="match status" value="1"/>
</dbReference>
<keyword evidence="9 19" id="KW-0732">Signal</keyword>
<dbReference type="GO" id="GO:0004556">
    <property type="term" value="F:alpha-amylase activity"/>
    <property type="evidence" value="ECO:0007669"/>
    <property type="project" value="UniProtKB-UniRule"/>
</dbReference>
<dbReference type="OMA" id="WGPDWGF"/>
<dbReference type="InterPro" id="IPR006047">
    <property type="entry name" value="GH13_cat_dom"/>
</dbReference>
<feature type="chain" id="PRO_5030740387" description="Alpha-amylase" evidence="19">
    <location>
        <begin position="19"/>
        <end position="491"/>
    </location>
</feature>
<keyword evidence="7" id="KW-0964">Secreted</keyword>